<dbReference type="Proteomes" id="UP000827721">
    <property type="component" value="Unassembled WGS sequence"/>
</dbReference>
<keyword evidence="2" id="KW-0328">Glycosyltransferase</keyword>
<evidence type="ECO:0000313" key="5">
    <source>
        <dbReference type="Proteomes" id="UP000827721"/>
    </source>
</evidence>
<evidence type="ECO:0000313" key="4">
    <source>
        <dbReference type="EMBL" id="KAH7569307.1"/>
    </source>
</evidence>
<dbReference type="Gene3D" id="3.40.50.2000">
    <property type="entry name" value="Glycogen Phosphorylase B"/>
    <property type="match status" value="2"/>
</dbReference>
<proteinExistence type="inferred from homology"/>
<gene>
    <name evidence="4" type="ORF">JRO89_XS06G0141500</name>
</gene>
<comment type="similarity">
    <text evidence="1">Belongs to the UDP-glycosyltransferase family.</text>
</comment>
<comment type="caution">
    <text evidence="4">The sequence shown here is derived from an EMBL/GenBank/DDBJ whole genome shotgun (WGS) entry which is preliminary data.</text>
</comment>
<dbReference type="PANTHER" id="PTHR48047">
    <property type="entry name" value="GLYCOSYLTRANSFERASE"/>
    <property type="match status" value="1"/>
</dbReference>
<accession>A0ABQ8HYL1</accession>
<keyword evidence="3" id="KW-0808">Transferase</keyword>
<protein>
    <submittedName>
        <fullName evidence="4">Uncharacterized protein</fullName>
    </submittedName>
</protein>
<dbReference type="InterPro" id="IPR002213">
    <property type="entry name" value="UDP_glucos_trans"/>
</dbReference>
<name>A0ABQ8HYL1_9ROSI</name>
<reference evidence="4 5" key="1">
    <citation type="submission" date="2021-02" db="EMBL/GenBank/DDBJ databases">
        <title>Plant Genome Project.</title>
        <authorList>
            <person name="Zhang R.-G."/>
        </authorList>
    </citation>
    <scope>NUCLEOTIDE SEQUENCE [LARGE SCALE GENOMIC DNA]</scope>
    <source>
        <tissue evidence="4">Leaves</tissue>
    </source>
</reference>
<dbReference type="SUPFAM" id="SSF53756">
    <property type="entry name" value="UDP-Glycosyltransferase/glycogen phosphorylase"/>
    <property type="match status" value="2"/>
</dbReference>
<evidence type="ECO:0000256" key="2">
    <source>
        <dbReference type="ARBA" id="ARBA00022676"/>
    </source>
</evidence>
<organism evidence="4 5">
    <name type="scientific">Xanthoceras sorbifolium</name>
    <dbReference type="NCBI Taxonomy" id="99658"/>
    <lineage>
        <taxon>Eukaryota</taxon>
        <taxon>Viridiplantae</taxon>
        <taxon>Streptophyta</taxon>
        <taxon>Embryophyta</taxon>
        <taxon>Tracheophyta</taxon>
        <taxon>Spermatophyta</taxon>
        <taxon>Magnoliopsida</taxon>
        <taxon>eudicotyledons</taxon>
        <taxon>Gunneridae</taxon>
        <taxon>Pentapetalae</taxon>
        <taxon>rosids</taxon>
        <taxon>malvids</taxon>
        <taxon>Sapindales</taxon>
        <taxon>Sapindaceae</taxon>
        <taxon>Xanthoceroideae</taxon>
        <taxon>Xanthoceras</taxon>
    </lineage>
</organism>
<dbReference type="PANTHER" id="PTHR48047:SF218">
    <property type="entry name" value="GLYCOSYLTRANSFERASE"/>
    <property type="match status" value="1"/>
</dbReference>
<keyword evidence="5" id="KW-1185">Reference proteome</keyword>
<evidence type="ECO:0000256" key="3">
    <source>
        <dbReference type="ARBA" id="ARBA00022679"/>
    </source>
</evidence>
<sequence length="269" mass="29816">MSQGHIRPLLDISKALSNLGVKISTITTPSNARSIIPHIAKHPQMHLVEITFPSIIGLPEGCPALLYGNEINSNFSKSPLSANYLDWLDDHITRPTSAGETSQREGLIVRDWVEQRRVLTQPANGGFLNHCGWNSVLESLSMGVPLLALPMNAEQPLNAKQVVNELNAGLRVEMGGPSGWGKLSIRRHTISEGVRELMGGKNWKKVRTRAEELGRAARQVIKEGKTSYNSTTELMGKFVLDIHEFQAINIDDSYFSNWSSLSFFYLLLA</sequence>
<dbReference type="EMBL" id="JAFEMO010000006">
    <property type="protein sequence ID" value="KAH7569307.1"/>
    <property type="molecule type" value="Genomic_DNA"/>
</dbReference>
<evidence type="ECO:0000256" key="1">
    <source>
        <dbReference type="ARBA" id="ARBA00009995"/>
    </source>
</evidence>
<dbReference type="Pfam" id="PF00201">
    <property type="entry name" value="UDPGT"/>
    <property type="match status" value="1"/>
</dbReference>